<reference evidence="2" key="2">
    <citation type="submission" date="2015-01" db="EMBL/GenBank/DDBJ databases">
        <title>Evolutionary Origins and Diversification of the Mycorrhizal Mutualists.</title>
        <authorList>
            <consortium name="DOE Joint Genome Institute"/>
            <consortium name="Mycorrhizal Genomics Consortium"/>
            <person name="Kohler A."/>
            <person name="Kuo A."/>
            <person name="Nagy L.G."/>
            <person name="Floudas D."/>
            <person name="Copeland A."/>
            <person name="Barry K.W."/>
            <person name="Cichocki N."/>
            <person name="Veneault-Fourrey C."/>
            <person name="LaButti K."/>
            <person name="Lindquist E.A."/>
            <person name="Lipzen A."/>
            <person name="Lundell T."/>
            <person name="Morin E."/>
            <person name="Murat C."/>
            <person name="Riley R."/>
            <person name="Ohm R."/>
            <person name="Sun H."/>
            <person name="Tunlid A."/>
            <person name="Henrissat B."/>
            <person name="Grigoriev I.V."/>
            <person name="Hibbett D.S."/>
            <person name="Martin F."/>
        </authorList>
    </citation>
    <scope>NUCLEOTIDE SEQUENCE [LARGE SCALE GENOMIC DNA]</scope>
    <source>
        <strain evidence="2">MUT 4182</strain>
    </source>
</reference>
<dbReference type="HOGENOM" id="CLU_2529133_0_0_1"/>
<dbReference type="Proteomes" id="UP000054248">
    <property type="component" value="Unassembled WGS sequence"/>
</dbReference>
<evidence type="ECO:0000313" key="1">
    <source>
        <dbReference type="EMBL" id="KIO29948.1"/>
    </source>
</evidence>
<name>A0A0C3L7Z0_9AGAM</name>
<dbReference type="EMBL" id="KN822977">
    <property type="protein sequence ID" value="KIO29948.1"/>
    <property type="molecule type" value="Genomic_DNA"/>
</dbReference>
<proteinExistence type="predicted"/>
<accession>A0A0C3L7Z0</accession>
<organism evidence="1 2">
    <name type="scientific">Tulasnella calospora MUT 4182</name>
    <dbReference type="NCBI Taxonomy" id="1051891"/>
    <lineage>
        <taxon>Eukaryota</taxon>
        <taxon>Fungi</taxon>
        <taxon>Dikarya</taxon>
        <taxon>Basidiomycota</taxon>
        <taxon>Agaricomycotina</taxon>
        <taxon>Agaricomycetes</taxon>
        <taxon>Cantharellales</taxon>
        <taxon>Tulasnellaceae</taxon>
        <taxon>Tulasnella</taxon>
    </lineage>
</organism>
<dbReference type="AlphaFoldDB" id="A0A0C3L7Z0"/>
<reference evidence="1 2" key="1">
    <citation type="submission" date="2014-04" db="EMBL/GenBank/DDBJ databases">
        <authorList>
            <consortium name="DOE Joint Genome Institute"/>
            <person name="Kuo A."/>
            <person name="Girlanda M."/>
            <person name="Perotto S."/>
            <person name="Kohler A."/>
            <person name="Nagy L.G."/>
            <person name="Floudas D."/>
            <person name="Copeland A."/>
            <person name="Barry K.W."/>
            <person name="Cichocki N."/>
            <person name="Veneault-Fourrey C."/>
            <person name="LaButti K."/>
            <person name="Lindquist E.A."/>
            <person name="Lipzen A."/>
            <person name="Lundell T."/>
            <person name="Morin E."/>
            <person name="Murat C."/>
            <person name="Sun H."/>
            <person name="Tunlid A."/>
            <person name="Henrissat B."/>
            <person name="Grigoriev I.V."/>
            <person name="Hibbett D.S."/>
            <person name="Martin F."/>
            <person name="Nordberg H.P."/>
            <person name="Cantor M.N."/>
            <person name="Hua S.X."/>
        </authorList>
    </citation>
    <scope>NUCLEOTIDE SEQUENCE [LARGE SCALE GENOMIC DNA]</scope>
    <source>
        <strain evidence="1 2">MUT 4182</strain>
    </source>
</reference>
<protein>
    <submittedName>
        <fullName evidence="1">Uncharacterized protein</fullName>
    </submittedName>
</protein>
<evidence type="ECO:0000313" key="2">
    <source>
        <dbReference type="Proteomes" id="UP000054248"/>
    </source>
</evidence>
<gene>
    <name evidence="1" type="ORF">M407DRAFT_242452</name>
</gene>
<sequence length="84" mass="9447">MMWASRETLALLPMFHENLIFSDELCMVAGVTIARSRANEKKKWAAKMEYQKELSECIRAFKLPGGLFQEGEVAAVNAAVGLWI</sequence>
<keyword evidence="2" id="KW-1185">Reference proteome</keyword>